<accession>W6P8T3</accession>
<sequence>MGIGNVLNRTFPQSTVRHTCPIKNGAGDGLFFTVREHKTLYKLAGFRSAASGKLLASIAGSFEEREKEGYAEYAFSVDN</sequence>
<dbReference type="AlphaFoldDB" id="W6P8T3"/>
<protein>
    <submittedName>
        <fullName evidence="1">Uncharacterized protein</fullName>
    </submittedName>
</protein>
<evidence type="ECO:0000313" key="2">
    <source>
        <dbReference type="Proteomes" id="UP000019380"/>
    </source>
</evidence>
<evidence type="ECO:0000313" key="1">
    <source>
        <dbReference type="EMBL" id="CDM06451.1"/>
    </source>
</evidence>
<gene>
    <name evidence="1" type="ORF">BN890_40540</name>
</gene>
<dbReference type="Proteomes" id="UP000019380">
    <property type="component" value="Unassembled WGS sequence"/>
</dbReference>
<dbReference type="EMBL" id="CBXG010000046">
    <property type="protein sequence ID" value="CDM06451.1"/>
    <property type="molecule type" value="Genomic_DNA"/>
</dbReference>
<organism evidence="1 2">
    <name type="scientific">Bacteroides xylanisolvens SD CC 1b</name>
    <dbReference type="NCBI Taxonomy" id="702447"/>
    <lineage>
        <taxon>Bacteria</taxon>
        <taxon>Pseudomonadati</taxon>
        <taxon>Bacteroidota</taxon>
        <taxon>Bacteroidia</taxon>
        <taxon>Bacteroidales</taxon>
        <taxon>Bacteroidaceae</taxon>
        <taxon>Bacteroides</taxon>
    </lineage>
</organism>
<name>W6P8T3_9BACE</name>
<proteinExistence type="predicted"/>
<comment type="caution">
    <text evidence="1">The sequence shown here is derived from an EMBL/GenBank/DDBJ whole genome shotgun (WGS) entry which is preliminary data.</text>
</comment>
<reference evidence="1 2" key="1">
    <citation type="submission" date="2013-12" db="EMBL/GenBank/DDBJ databases">
        <title>Improved hybrid genome assemblies of Bacteroides xylanisolvens SD CC 1b and Bacteroides xylanisolvens SD CC 2a using Illumina and 454 Sequencing.</title>
        <authorList>
            <person name="Ramaraj T."/>
            <person name="Sundararajan A."/>
            <person name="Mudge J."/>
            <person name="Schilkey F.D."/>
            <person name="Delvecchio V."/>
            <person name="Donlon M."/>
            <person name="Ziemer C."/>
        </authorList>
    </citation>
    <scope>NUCLEOTIDE SEQUENCE [LARGE SCALE GENOMIC DNA]</scope>
</reference>